<dbReference type="OrthoDB" id="3033638at2759"/>
<dbReference type="EMBL" id="JANBPK010001011">
    <property type="protein sequence ID" value="KAJ2927306.1"/>
    <property type="molecule type" value="Genomic_DNA"/>
</dbReference>
<dbReference type="AlphaFoldDB" id="A0A9W8ME73"/>
<dbReference type="InterPro" id="IPR036910">
    <property type="entry name" value="HMG_box_dom_sf"/>
</dbReference>
<proteinExistence type="predicted"/>
<gene>
    <name evidence="1" type="ORF">H1R20_g9789</name>
</gene>
<dbReference type="Proteomes" id="UP001140091">
    <property type="component" value="Unassembled WGS sequence"/>
</dbReference>
<dbReference type="CDD" id="cd00084">
    <property type="entry name" value="HMG-box_SF"/>
    <property type="match status" value="1"/>
</dbReference>
<dbReference type="Gene3D" id="1.10.30.10">
    <property type="entry name" value="High mobility group box domain"/>
    <property type="match status" value="1"/>
</dbReference>
<evidence type="ECO:0000313" key="1">
    <source>
        <dbReference type="EMBL" id="KAJ2927306.1"/>
    </source>
</evidence>
<feature type="non-terminal residue" evidence="1">
    <location>
        <position position="1"/>
    </location>
</feature>
<keyword evidence="2" id="KW-1185">Reference proteome</keyword>
<accession>A0A9W8ME73</accession>
<sequence length="627" mass="71314">MVIATSVSLHRLKIRKVTAGVKRSILNPRRITRKLTTAEKATLANIRAQKRAKYDKALEEAQDALREVALVMQAKVPGHQLDYYLRVITQAITRSNIKTRKTVSGWNAFLSKETRKRNAEREPGTAPIKTSDISKELSVQWHAMSPEEQHEQTHEMVESLQVAREVKKTGQHNTNITAFHDARATVAHIQTEVSAITVVMGPTDAGGIDGLSRNYIERLVQLKGLTAAIIKEKLVNAAGHPISRMMYTNFDEAITLKHGVILKGWPLPKFCCPSHLTACSDLEILYNAWKSGVAHFVKLDDNEYDKWHTEYLQRRAAGMVDQPINPVSNGESINTTVPPVDDPSAHTNDLPVNVNVQHAIEGPPVPPVLAPATTFMNFAPDGSVVAPKARKTRKDKGVPRGSRKGKVPVYLAQINVSWSNPPPYAQLVSWGFDEDQTTERFKPRSFEDDFEEEELRAELAARTTRGLIDQPIPTERNEQGWKILPKRWVARIFHHSNEWSFDPWREWVSVQDSLTEFRKSPHHKGNALRIFPSGTIDVVPRQDFAPKDDVIIPKEYCWVEGQYGFEIHYGDKPRYDCRKGYHWLFLAKYNKWVESWDTWNTKMTAKEAFIHRENCSECLDGEGCRQR</sequence>
<name>A0A9W8ME73_9AGAR</name>
<reference evidence="1" key="1">
    <citation type="submission" date="2022-06" db="EMBL/GenBank/DDBJ databases">
        <title>Genome Sequence of Candolleomyces eurysporus.</title>
        <authorList>
            <person name="Buettner E."/>
        </authorList>
    </citation>
    <scope>NUCLEOTIDE SEQUENCE</scope>
    <source>
        <strain evidence="1">VTCC 930004</strain>
    </source>
</reference>
<organism evidence="1 2">
    <name type="scientific">Candolleomyces eurysporus</name>
    <dbReference type="NCBI Taxonomy" id="2828524"/>
    <lineage>
        <taxon>Eukaryota</taxon>
        <taxon>Fungi</taxon>
        <taxon>Dikarya</taxon>
        <taxon>Basidiomycota</taxon>
        <taxon>Agaricomycotina</taxon>
        <taxon>Agaricomycetes</taxon>
        <taxon>Agaricomycetidae</taxon>
        <taxon>Agaricales</taxon>
        <taxon>Agaricineae</taxon>
        <taxon>Psathyrellaceae</taxon>
        <taxon>Candolleomyces</taxon>
    </lineage>
</organism>
<protein>
    <submittedName>
        <fullName evidence="1">Uncharacterized protein</fullName>
    </submittedName>
</protein>
<evidence type="ECO:0000313" key="2">
    <source>
        <dbReference type="Proteomes" id="UP001140091"/>
    </source>
</evidence>
<comment type="caution">
    <text evidence="1">The sequence shown here is derived from an EMBL/GenBank/DDBJ whole genome shotgun (WGS) entry which is preliminary data.</text>
</comment>